<evidence type="ECO:0000256" key="2">
    <source>
        <dbReference type="ARBA" id="ARBA00022908"/>
    </source>
</evidence>
<keyword evidence="3" id="KW-0238">DNA-binding</keyword>
<feature type="domain" description="Integrase lambda-type N-terminal DNA-binding" evidence="5">
    <location>
        <begin position="1"/>
        <end position="60"/>
    </location>
</feature>
<dbReference type="GO" id="GO:0008907">
    <property type="term" value="F:integrase activity"/>
    <property type="evidence" value="ECO:0007669"/>
    <property type="project" value="InterPro"/>
</dbReference>
<comment type="similarity">
    <text evidence="1">Belongs to the 'phage' integrase family.</text>
</comment>
<dbReference type="InterPro" id="IPR013762">
    <property type="entry name" value="Integrase-like_cat_sf"/>
</dbReference>
<sequence>MSRSRTHQNSDLPPYLYRFKHKDGRMRFRLKLVTGKFFNFPVGTKKLHAINEAVNYNIKYRSMEQLIEKAHRTSLPTLDSVPDKPRHTSSNEFNIPLEKALKKIFPLIKREELSKGTMEKYQLVMKKLCKDLGKTNTHDLNLQMMNVFLNTHYSKFSAKCFNNNLSFVNKAFSYLADQSYIPDNFMRNKKRLRITKKELVKKRQRLTLEEFELIYDSAPIFLKVAMALTLETTHAINEICRIKYNIRTPKDNRCGIVWNEDKQPILVDGEKIYGYLYIHRQKVLNSDASRVKIPVTQSIYDIVQLSYTDRIRCPYIVHMKPIQRQRGVAKDCDHIYQVQSHYLSKQFSRVRDKVGVKSHLPSNERPTYHEIRSLAARMIEEKGLSATKRMAHSNSKTTEIYTKPDQAVWNECEPISVKQYPNDN</sequence>
<evidence type="ECO:0000256" key="1">
    <source>
        <dbReference type="ARBA" id="ARBA00008857"/>
    </source>
</evidence>
<evidence type="ECO:0000256" key="3">
    <source>
        <dbReference type="ARBA" id="ARBA00023125"/>
    </source>
</evidence>
<dbReference type="InterPro" id="IPR015094">
    <property type="entry name" value="Integrase_lambda-typ_DNA-bd_N"/>
</dbReference>
<dbReference type="Pfam" id="PF09003">
    <property type="entry name" value="Arm-DNA-bind_1"/>
    <property type="match status" value="1"/>
</dbReference>
<dbReference type="GO" id="GO:0003677">
    <property type="term" value="F:DNA binding"/>
    <property type="evidence" value="ECO:0007669"/>
    <property type="project" value="UniProtKB-KW"/>
</dbReference>
<dbReference type="SUPFAM" id="SSF56349">
    <property type="entry name" value="DNA breaking-rejoining enzymes"/>
    <property type="match status" value="1"/>
</dbReference>
<accession>A0A5M9NWR9</accession>
<dbReference type="Proteomes" id="UP000322521">
    <property type="component" value="Unassembled WGS sequence"/>
</dbReference>
<dbReference type="Gene3D" id="1.10.443.10">
    <property type="entry name" value="Intergrase catalytic core"/>
    <property type="match status" value="1"/>
</dbReference>
<evidence type="ECO:0000256" key="4">
    <source>
        <dbReference type="ARBA" id="ARBA00023172"/>
    </source>
</evidence>
<dbReference type="GO" id="GO:0006310">
    <property type="term" value="P:DNA recombination"/>
    <property type="evidence" value="ECO:0007669"/>
    <property type="project" value="UniProtKB-KW"/>
</dbReference>
<dbReference type="InterPro" id="IPR010998">
    <property type="entry name" value="Integrase_recombinase_N"/>
</dbReference>
<gene>
    <name evidence="6" type="ORF">F4W18_13005</name>
</gene>
<keyword evidence="2" id="KW-0229">DNA integration</keyword>
<evidence type="ECO:0000313" key="6">
    <source>
        <dbReference type="EMBL" id="KAA8675539.1"/>
    </source>
</evidence>
<comment type="caution">
    <text evidence="6">The sequence shown here is derived from an EMBL/GenBank/DDBJ whole genome shotgun (WGS) entry which is preliminary data.</text>
</comment>
<dbReference type="OrthoDB" id="8781634at2"/>
<protein>
    <submittedName>
        <fullName evidence="6">Tyrosine-type recombinase/integrase</fullName>
    </submittedName>
</protein>
<dbReference type="InterPro" id="IPR011010">
    <property type="entry name" value="DNA_brk_join_enz"/>
</dbReference>
<evidence type="ECO:0000313" key="7">
    <source>
        <dbReference type="Proteomes" id="UP000322521"/>
    </source>
</evidence>
<evidence type="ECO:0000259" key="5">
    <source>
        <dbReference type="Pfam" id="PF09003"/>
    </source>
</evidence>
<dbReference type="Gene3D" id="1.10.150.130">
    <property type="match status" value="1"/>
</dbReference>
<dbReference type="AlphaFoldDB" id="A0A5M9NWR9"/>
<organism evidence="6 7">
    <name type="scientific">Vibrio gigantis</name>
    <dbReference type="NCBI Taxonomy" id="296199"/>
    <lineage>
        <taxon>Bacteria</taxon>
        <taxon>Pseudomonadati</taxon>
        <taxon>Pseudomonadota</taxon>
        <taxon>Gammaproteobacteria</taxon>
        <taxon>Vibrionales</taxon>
        <taxon>Vibrionaceae</taxon>
        <taxon>Vibrio</taxon>
    </lineage>
</organism>
<reference evidence="6 7" key="1">
    <citation type="submission" date="2019-09" db="EMBL/GenBank/DDBJ databases">
        <title>Draft genome sequence of various Type strains from the CCUG.</title>
        <authorList>
            <person name="Pineiro-Iglesias B."/>
            <person name="Tunovic T."/>
            <person name="Unosson C."/>
            <person name="Inganas E."/>
            <person name="Ohlen M."/>
            <person name="Cardew S."/>
            <person name="Jensie-Markopoulos S."/>
            <person name="Salva-Serra F."/>
            <person name="Jaen-Luchoro D."/>
            <person name="Karlsson R."/>
            <person name="Svensson-Stadler L."/>
            <person name="Chun J."/>
            <person name="Moore E."/>
        </authorList>
    </citation>
    <scope>NUCLEOTIDE SEQUENCE [LARGE SCALE GENOMIC DNA]</scope>
    <source>
        <strain evidence="6 7">CCUG 56969T</strain>
    </source>
</reference>
<keyword evidence="4" id="KW-0233">DNA recombination</keyword>
<keyword evidence="7" id="KW-1185">Reference proteome</keyword>
<proteinExistence type="inferred from homology"/>
<dbReference type="RefSeq" id="WP_143691594.1">
    <property type="nucleotide sequence ID" value="NZ_AP025494.1"/>
</dbReference>
<name>A0A5M9NWR9_9VIBR</name>
<dbReference type="EMBL" id="VXJS01000007">
    <property type="protein sequence ID" value="KAA8675539.1"/>
    <property type="molecule type" value="Genomic_DNA"/>
</dbReference>
<dbReference type="Gene3D" id="3.30.160.60">
    <property type="entry name" value="Classic Zinc Finger"/>
    <property type="match status" value="1"/>
</dbReference>